<dbReference type="PANTHER" id="PTHR43133:SF46">
    <property type="entry name" value="RNA POLYMERASE SIGMA-70 FACTOR ECF SUBFAMILY"/>
    <property type="match status" value="1"/>
</dbReference>
<dbReference type="InterPro" id="IPR016032">
    <property type="entry name" value="Sig_transdc_resp-reg_C-effctor"/>
</dbReference>
<dbReference type="InterPro" id="IPR013325">
    <property type="entry name" value="RNA_pol_sigma_r2"/>
</dbReference>
<evidence type="ECO:0000256" key="1">
    <source>
        <dbReference type="ARBA" id="ARBA00007788"/>
    </source>
</evidence>
<dbReference type="Proteomes" id="UP000831290">
    <property type="component" value="Chromosome"/>
</dbReference>
<dbReference type="SUPFAM" id="SSF88946">
    <property type="entry name" value="Sigma2 domain of RNA polymerase sigma factors"/>
    <property type="match status" value="1"/>
</dbReference>
<dbReference type="Gene3D" id="1.10.1740.10">
    <property type="match status" value="1"/>
</dbReference>
<keyword evidence="10" id="KW-1185">Reference proteome</keyword>
<dbReference type="NCBIfam" id="TIGR02937">
    <property type="entry name" value="sigma70-ECF"/>
    <property type="match status" value="1"/>
</dbReference>
<dbReference type="Gene3D" id="1.10.10.10">
    <property type="entry name" value="Winged helix-like DNA-binding domain superfamily/Winged helix DNA-binding domain"/>
    <property type="match status" value="1"/>
</dbReference>
<keyword evidence="4" id="KW-0731">Sigma factor</keyword>
<keyword evidence="5" id="KW-0804">Transcription</keyword>
<feature type="domain" description="RNA polymerase sigma-70 region 2" evidence="7">
    <location>
        <begin position="19"/>
        <end position="85"/>
    </location>
</feature>
<evidence type="ECO:0000256" key="6">
    <source>
        <dbReference type="ARBA" id="ARBA00024701"/>
    </source>
</evidence>
<evidence type="ECO:0000256" key="5">
    <source>
        <dbReference type="ARBA" id="ARBA00023163"/>
    </source>
</evidence>
<comment type="similarity">
    <text evidence="1">Belongs to the sigma-70 factor family.</text>
</comment>
<accession>A0A9E6ZU01</accession>
<dbReference type="AlphaFoldDB" id="A0A9E6ZU01"/>
<evidence type="ECO:0000256" key="2">
    <source>
        <dbReference type="ARBA" id="ARBA00021245"/>
    </source>
</evidence>
<dbReference type="NCBIfam" id="TIGR02985">
    <property type="entry name" value="Sig70_bacteroi1"/>
    <property type="match status" value="1"/>
</dbReference>
<dbReference type="KEGG" id="fbm:MQE35_13155"/>
<dbReference type="Pfam" id="PF04542">
    <property type="entry name" value="Sigma70_r2"/>
    <property type="match status" value="1"/>
</dbReference>
<dbReference type="SUPFAM" id="SSF46894">
    <property type="entry name" value="C-terminal effector domain of the bipartite response regulators"/>
    <property type="match status" value="1"/>
</dbReference>
<dbReference type="EMBL" id="CP094358">
    <property type="protein sequence ID" value="UOB16681.1"/>
    <property type="molecule type" value="Genomic_DNA"/>
</dbReference>
<dbReference type="GO" id="GO:0003677">
    <property type="term" value="F:DNA binding"/>
    <property type="evidence" value="ECO:0007669"/>
    <property type="project" value="InterPro"/>
</dbReference>
<dbReference type="GO" id="GO:0006352">
    <property type="term" value="P:DNA-templated transcription initiation"/>
    <property type="evidence" value="ECO:0007669"/>
    <property type="project" value="InterPro"/>
</dbReference>
<sequence length="186" mass="21266">MQENSLTGSTLSIGEFKGLFKSLHPSLCVFANGYLNNLPAAKDVVQEVFIKMWENKTTFKNINAVKPYLYKAVKNRCLDLLKSKRVRVMDNEVEVEELEIIASDSYFYREVLLAETTTIITNAVNNLPPKCSEIINLSLRNYSNQEIADILSLSVHTVKAQKKIAYQKLRPMLKEYYQLLLLVLIS</sequence>
<evidence type="ECO:0000313" key="9">
    <source>
        <dbReference type="EMBL" id="UOB16681.1"/>
    </source>
</evidence>
<evidence type="ECO:0000256" key="3">
    <source>
        <dbReference type="ARBA" id="ARBA00023015"/>
    </source>
</evidence>
<gene>
    <name evidence="9" type="ORF">MQE35_13155</name>
</gene>
<feature type="domain" description="RNA polymerase sigma factor 70 region 4 type 2" evidence="8">
    <location>
        <begin position="119"/>
        <end position="168"/>
    </location>
</feature>
<dbReference type="InterPro" id="IPR013249">
    <property type="entry name" value="RNA_pol_sigma70_r4_t2"/>
</dbReference>
<dbReference type="InterPro" id="IPR036388">
    <property type="entry name" value="WH-like_DNA-bd_sf"/>
</dbReference>
<comment type="function">
    <text evidence="6">Sigma factors are initiation factors that promote the attachment of RNA polymerase to specific initiation sites and are then released. Sigma-S contributes to the protection against external stress, thus playing a role in cellular fitness and survival.</text>
</comment>
<dbReference type="GO" id="GO:0016987">
    <property type="term" value="F:sigma factor activity"/>
    <property type="evidence" value="ECO:0007669"/>
    <property type="project" value="UniProtKB-KW"/>
</dbReference>
<evidence type="ECO:0000259" key="8">
    <source>
        <dbReference type="Pfam" id="PF08281"/>
    </source>
</evidence>
<dbReference type="InterPro" id="IPR007627">
    <property type="entry name" value="RNA_pol_sigma70_r2"/>
</dbReference>
<name>A0A9E6ZU01_9FLAO</name>
<reference evidence="9" key="1">
    <citation type="submission" date="2022-03" db="EMBL/GenBank/DDBJ databases">
        <title>Description of Abyssus ytuae gen. nov., sp. nov., a novel member of the family Flavobacteriaceae isolated from the sediment of Mariana Trench.</title>
        <authorList>
            <person name="Zhang J."/>
            <person name="Xu X."/>
        </authorList>
    </citation>
    <scope>NUCLEOTIDE SEQUENCE</scope>
    <source>
        <strain evidence="9">MT3330</strain>
    </source>
</reference>
<evidence type="ECO:0000259" key="7">
    <source>
        <dbReference type="Pfam" id="PF04542"/>
    </source>
</evidence>
<dbReference type="InterPro" id="IPR039425">
    <property type="entry name" value="RNA_pol_sigma-70-like"/>
</dbReference>
<dbReference type="InterPro" id="IPR014284">
    <property type="entry name" value="RNA_pol_sigma-70_dom"/>
</dbReference>
<dbReference type="RefSeq" id="WP_255841910.1">
    <property type="nucleotide sequence ID" value="NZ_CP094358.1"/>
</dbReference>
<organism evidence="9 10">
    <name type="scientific">Abyssalbus ytuae</name>
    <dbReference type="NCBI Taxonomy" id="2926907"/>
    <lineage>
        <taxon>Bacteria</taxon>
        <taxon>Pseudomonadati</taxon>
        <taxon>Bacteroidota</taxon>
        <taxon>Flavobacteriia</taxon>
        <taxon>Flavobacteriales</taxon>
        <taxon>Flavobacteriaceae</taxon>
        <taxon>Abyssalbus</taxon>
    </lineage>
</organism>
<dbReference type="Pfam" id="PF08281">
    <property type="entry name" value="Sigma70_r4_2"/>
    <property type="match status" value="1"/>
</dbReference>
<evidence type="ECO:0000313" key="10">
    <source>
        <dbReference type="Proteomes" id="UP000831290"/>
    </source>
</evidence>
<keyword evidence="3" id="KW-0805">Transcription regulation</keyword>
<evidence type="ECO:0000256" key="4">
    <source>
        <dbReference type="ARBA" id="ARBA00023082"/>
    </source>
</evidence>
<proteinExistence type="inferred from homology"/>
<dbReference type="PANTHER" id="PTHR43133">
    <property type="entry name" value="RNA POLYMERASE ECF-TYPE SIGMA FACTO"/>
    <property type="match status" value="1"/>
</dbReference>
<protein>
    <recommendedName>
        <fullName evidence="2">RNA polymerase sigma factor SigS</fullName>
    </recommendedName>
</protein>
<dbReference type="InterPro" id="IPR014327">
    <property type="entry name" value="RNA_pol_sigma70_bacteroid"/>
</dbReference>